<feature type="domain" description="HAMP" evidence="6">
    <location>
        <begin position="212"/>
        <end position="264"/>
    </location>
</feature>
<dbReference type="CDD" id="cd06225">
    <property type="entry name" value="HAMP"/>
    <property type="match status" value="1"/>
</dbReference>
<feature type="transmembrane region" description="Helical" evidence="4">
    <location>
        <begin position="188"/>
        <end position="210"/>
    </location>
</feature>
<dbReference type="SMART" id="SM00283">
    <property type="entry name" value="MA"/>
    <property type="match status" value="1"/>
</dbReference>
<name>A0ABV7F6W1_9BURK</name>
<accession>A0ABV7F6W1</accession>
<dbReference type="RefSeq" id="WP_390332960.1">
    <property type="nucleotide sequence ID" value="NZ_JBHRTP010000088.1"/>
</dbReference>
<keyword evidence="8" id="KW-1185">Reference proteome</keyword>
<evidence type="ECO:0000256" key="1">
    <source>
        <dbReference type="ARBA" id="ARBA00022481"/>
    </source>
</evidence>
<dbReference type="Pfam" id="PF00672">
    <property type="entry name" value="HAMP"/>
    <property type="match status" value="1"/>
</dbReference>
<reference evidence="8" key="1">
    <citation type="journal article" date="2019" name="Int. J. Syst. Evol. Microbiol.">
        <title>The Global Catalogue of Microorganisms (GCM) 10K type strain sequencing project: providing services to taxonomists for standard genome sequencing and annotation.</title>
        <authorList>
            <consortium name="The Broad Institute Genomics Platform"/>
            <consortium name="The Broad Institute Genome Sequencing Center for Infectious Disease"/>
            <person name="Wu L."/>
            <person name="Ma J."/>
        </authorList>
    </citation>
    <scope>NUCLEOTIDE SEQUENCE [LARGE SCALE GENOMIC DNA]</scope>
    <source>
        <strain evidence="8">KCTC 42986</strain>
    </source>
</reference>
<gene>
    <name evidence="7" type="ORF">ACFOFO_22760</name>
</gene>
<evidence type="ECO:0000259" key="5">
    <source>
        <dbReference type="PROSITE" id="PS50111"/>
    </source>
</evidence>
<dbReference type="SMART" id="SM00304">
    <property type="entry name" value="HAMP"/>
    <property type="match status" value="1"/>
</dbReference>
<organism evidence="7 8">
    <name type="scientific">Undibacterium arcticum</name>
    <dbReference type="NCBI Taxonomy" id="1762892"/>
    <lineage>
        <taxon>Bacteria</taxon>
        <taxon>Pseudomonadati</taxon>
        <taxon>Pseudomonadota</taxon>
        <taxon>Betaproteobacteria</taxon>
        <taxon>Burkholderiales</taxon>
        <taxon>Oxalobacteraceae</taxon>
        <taxon>Undibacterium</taxon>
    </lineage>
</organism>
<dbReference type="CDD" id="cd11386">
    <property type="entry name" value="MCP_signal"/>
    <property type="match status" value="1"/>
</dbReference>
<dbReference type="Pfam" id="PF00015">
    <property type="entry name" value="MCPsignal"/>
    <property type="match status" value="1"/>
</dbReference>
<keyword evidence="4" id="KW-1133">Transmembrane helix</keyword>
<dbReference type="InterPro" id="IPR051310">
    <property type="entry name" value="MCP_chemotaxis"/>
</dbReference>
<dbReference type="PROSITE" id="PS50885">
    <property type="entry name" value="HAMP"/>
    <property type="match status" value="1"/>
</dbReference>
<dbReference type="InterPro" id="IPR003660">
    <property type="entry name" value="HAMP_dom"/>
</dbReference>
<sequence>MNLRNLSIGARLAMGFGITLLLLIAVLVSSNVIGTTDRARLIDGLELANTKERLATTMKSALLEGGIAMRNIALQSDVGAMHLGGDSVRAHHKRFADARGKLEAIGLTDAEKNILSGIALLDKKIEAPFVEAMGQAFAFDNDGAAKILATVIDPMHQQELVEINKLVEIQHAASRTALEVTVVSGRQLMMLLVIAGSAALVIGGVIAWLITRSITQPLQGALSIAKTVSAGDLGSRIEVIGKDEISLLLQALQDMNNNLARTVGDVRRGTDSIAIASREIASGNADLSARTESQASSLEQTASAMEQLTNTVRQNADHARQANQLAISASTVAIKGGQVVSQVVDTMGSIKASARKIVDIIGVIDGIAFQTNILALNAAVEAARAGEQGRGFAVVATEVRNLAQRSAGAAKEIKALIADSVEQVGIGSKLVDDAGQTMEEIVNSVTRVTDIMSDISAASQEQSVGIEEVNQAIRQMDEMTQQNAALVDQAAAAAESMRVLAQKLSHGVSAFRLDTDDQPEQIARPSESGTAAGLFIATI</sequence>
<feature type="transmembrane region" description="Helical" evidence="4">
    <location>
        <begin position="12"/>
        <end position="33"/>
    </location>
</feature>
<protein>
    <submittedName>
        <fullName evidence="7">Methyl-accepting chemotaxis protein</fullName>
    </submittedName>
</protein>
<dbReference type="PANTHER" id="PTHR43531">
    <property type="entry name" value="PROTEIN ICFG"/>
    <property type="match status" value="1"/>
</dbReference>
<evidence type="ECO:0000256" key="2">
    <source>
        <dbReference type="ARBA" id="ARBA00029447"/>
    </source>
</evidence>
<proteinExistence type="inferred from homology"/>
<keyword evidence="4" id="KW-0472">Membrane</keyword>
<evidence type="ECO:0000256" key="3">
    <source>
        <dbReference type="PROSITE-ProRule" id="PRU00284"/>
    </source>
</evidence>
<dbReference type="PANTHER" id="PTHR43531:SF14">
    <property type="entry name" value="METHYL-ACCEPTING CHEMOTAXIS PROTEIN I-RELATED"/>
    <property type="match status" value="1"/>
</dbReference>
<evidence type="ECO:0000313" key="7">
    <source>
        <dbReference type="EMBL" id="MFC3110737.1"/>
    </source>
</evidence>
<keyword evidence="3" id="KW-0807">Transducer</keyword>
<dbReference type="EMBL" id="JBHRTP010000088">
    <property type="protein sequence ID" value="MFC3110737.1"/>
    <property type="molecule type" value="Genomic_DNA"/>
</dbReference>
<comment type="similarity">
    <text evidence="2">Belongs to the methyl-accepting chemotaxis (MCP) protein family.</text>
</comment>
<evidence type="ECO:0000256" key="4">
    <source>
        <dbReference type="SAM" id="Phobius"/>
    </source>
</evidence>
<comment type="caution">
    <text evidence="7">The sequence shown here is derived from an EMBL/GenBank/DDBJ whole genome shotgun (WGS) entry which is preliminary data.</text>
</comment>
<keyword evidence="1" id="KW-0488">Methylation</keyword>
<feature type="domain" description="Methyl-accepting transducer" evidence="5">
    <location>
        <begin position="269"/>
        <end position="498"/>
    </location>
</feature>
<dbReference type="PROSITE" id="PS50111">
    <property type="entry name" value="CHEMOTAXIS_TRANSDUC_2"/>
    <property type="match status" value="1"/>
</dbReference>
<dbReference type="InterPro" id="IPR004089">
    <property type="entry name" value="MCPsignal_dom"/>
</dbReference>
<evidence type="ECO:0000313" key="8">
    <source>
        <dbReference type="Proteomes" id="UP001595530"/>
    </source>
</evidence>
<dbReference type="Proteomes" id="UP001595530">
    <property type="component" value="Unassembled WGS sequence"/>
</dbReference>
<dbReference type="Gene3D" id="1.10.287.950">
    <property type="entry name" value="Methyl-accepting chemotaxis protein"/>
    <property type="match status" value="1"/>
</dbReference>
<evidence type="ECO:0000259" key="6">
    <source>
        <dbReference type="PROSITE" id="PS50885"/>
    </source>
</evidence>
<keyword evidence="4" id="KW-0812">Transmembrane</keyword>
<dbReference type="SUPFAM" id="SSF58104">
    <property type="entry name" value="Methyl-accepting chemotaxis protein (MCP) signaling domain"/>
    <property type="match status" value="1"/>
</dbReference>